<organism evidence="1 2">
    <name type="scientific">Stylonychia lemnae</name>
    <name type="common">Ciliate</name>
    <dbReference type="NCBI Taxonomy" id="5949"/>
    <lineage>
        <taxon>Eukaryota</taxon>
        <taxon>Sar</taxon>
        <taxon>Alveolata</taxon>
        <taxon>Ciliophora</taxon>
        <taxon>Intramacronucleata</taxon>
        <taxon>Spirotrichea</taxon>
        <taxon>Stichotrichia</taxon>
        <taxon>Sporadotrichida</taxon>
        <taxon>Oxytrichidae</taxon>
        <taxon>Stylonychinae</taxon>
        <taxon>Stylonychia</taxon>
    </lineage>
</organism>
<dbReference type="EMBL" id="CCKQ01012705">
    <property type="protein sequence ID" value="CDW84329.1"/>
    <property type="molecule type" value="Genomic_DNA"/>
</dbReference>
<dbReference type="InParanoid" id="A0A078AQ88"/>
<proteinExistence type="predicted"/>
<reference evidence="1 2" key="1">
    <citation type="submission" date="2014-06" db="EMBL/GenBank/DDBJ databases">
        <authorList>
            <person name="Swart Estienne"/>
        </authorList>
    </citation>
    <scope>NUCLEOTIDE SEQUENCE [LARGE SCALE GENOMIC DNA]</scope>
    <source>
        <strain evidence="1 2">130c</strain>
    </source>
</reference>
<sequence length="178" mass="21137">MLKLYSIRSAFRIKFKDSSNKSFNNSLLRHNYSNNNISTLYSIQIINLPILSRIKFKRQIKYHQYRMKMIIRRRKGCKSIINCEHLDEKHYAKVNSIIQLNRGCVIYAITRKEGQSQHSNVSTQMTLIILRVRKKRRLARKLGKLEIMKRPKKLSIMSKPQNIMIPTLKPFSEIAFQQ</sequence>
<gene>
    <name evidence="1" type="primary">Contig5519.g5906</name>
    <name evidence="1" type="ORF">STYLEM_13389</name>
</gene>
<dbReference type="Proteomes" id="UP000039865">
    <property type="component" value="Unassembled WGS sequence"/>
</dbReference>
<evidence type="ECO:0000313" key="1">
    <source>
        <dbReference type="EMBL" id="CDW84329.1"/>
    </source>
</evidence>
<name>A0A078AQ88_STYLE</name>
<accession>A0A078AQ88</accession>
<dbReference type="AlphaFoldDB" id="A0A078AQ88"/>
<protein>
    <submittedName>
        <fullName evidence="1">Uncharacterized protein</fullName>
    </submittedName>
</protein>
<evidence type="ECO:0000313" key="2">
    <source>
        <dbReference type="Proteomes" id="UP000039865"/>
    </source>
</evidence>
<keyword evidence="2" id="KW-1185">Reference proteome</keyword>